<dbReference type="AlphaFoldDB" id="A0A5Q0H4M5"/>
<evidence type="ECO:0000313" key="3">
    <source>
        <dbReference type="Proteomes" id="UP000325787"/>
    </source>
</evidence>
<dbReference type="EMBL" id="CP034550">
    <property type="protein sequence ID" value="QFZ20884.1"/>
    <property type="molecule type" value="Genomic_DNA"/>
</dbReference>
<dbReference type="InterPro" id="IPR036291">
    <property type="entry name" value="NAD(P)-bd_dom_sf"/>
</dbReference>
<dbReference type="KEGG" id="ssyi:EKG83_28970"/>
<feature type="domain" description="Thioester reductase (TE)" evidence="1">
    <location>
        <begin position="48"/>
        <end position="284"/>
    </location>
</feature>
<proteinExistence type="predicted"/>
<organism evidence="2 3">
    <name type="scientific">Saccharothrix syringae</name>
    <name type="common">Nocardiopsis syringae</name>
    <dbReference type="NCBI Taxonomy" id="103733"/>
    <lineage>
        <taxon>Bacteria</taxon>
        <taxon>Bacillati</taxon>
        <taxon>Actinomycetota</taxon>
        <taxon>Actinomycetes</taxon>
        <taxon>Pseudonocardiales</taxon>
        <taxon>Pseudonocardiaceae</taxon>
        <taxon>Saccharothrix</taxon>
    </lineage>
</organism>
<name>A0A5Q0H4M5_SACSY</name>
<protein>
    <submittedName>
        <fullName evidence="2">NAD-dependent epimerase/dehydratase family protein</fullName>
    </submittedName>
</protein>
<evidence type="ECO:0000313" key="2">
    <source>
        <dbReference type="EMBL" id="QFZ20884.1"/>
    </source>
</evidence>
<dbReference type="Proteomes" id="UP000325787">
    <property type="component" value="Chromosome"/>
</dbReference>
<sequence>MCELSLQQFVEHGVRPFLRGVLVWRCGRYCSRCDQRKVASVANHVVDGANGFVASHLIGALVARGDSVVALARASGEVVRRKVSDAMATLHLDPAMVQKVQVRAFSLAEPDLGTSLSEVFAEPCTYWHSAALITFFPRREAELHAVNVVGSANVAAAFAGHAKPGSRYVHVSTAYQHGTTQGRALEQWPEYGHPSEFRNDYEHSKRAAEVQLSRTAPARRGDVLVARLGVMVGHSGTGRALSDLGLYDFLRVVAMFARRTPGERVRFVCHPGAALHLTPVDGTVDRLLALAGGPLDRPVRHLVPPVAVPVPELFAAISRHLPVELVAATAADVEAEPFSRFEAVVNMRCKFTSPYLRYEYEFESRADAEPPPVTPRILDLLISWYVREGLPG</sequence>
<reference evidence="3" key="1">
    <citation type="journal article" date="2021" name="Curr. Microbiol.">
        <title>Complete genome of nocamycin-producing strain Saccharothrix syringae NRRL B-16468 reveals the biosynthetic potential for secondary metabolites.</title>
        <authorList>
            <person name="Mo X."/>
            <person name="Yang S."/>
        </authorList>
    </citation>
    <scope>NUCLEOTIDE SEQUENCE [LARGE SCALE GENOMIC DNA]</scope>
    <source>
        <strain evidence="3">ATCC 51364 / DSM 43886 / JCM 6844 / KCTC 9398 / NBRC 14523 / NRRL B-16468 / INA 2240</strain>
    </source>
</reference>
<dbReference type="OrthoDB" id="4567342at2"/>
<keyword evidence="3" id="KW-1185">Reference proteome</keyword>
<dbReference type="Pfam" id="PF07993">
    <property type="entry name" value="NAD_binding_4"/>
    <property type="match status" value="1"/>
</dbReference>
<evidence type="ECO:0000259" key="1">
    <source>
        <dbReference type="Pfam" id="PF07993"/>
    </source>
</evidence>
<accession>A0A5Q0H4M5</accession>
<dbReference type="Gene3D" id="3.40.50.720">
    <property type="entry name" value="NAD(P)-binding Rossmann-like Domain"/>
    <property type="match status" value="1"/>
</dbReference>
<dbReference type="SUPFAM" id="SSF51735">
    <property type="entry name" value="NAD(P)-binding Rossmann-fold domains"/>
    <property type="match status" value="1"/>
</dbReference>
<gene>
    <name evidence="2" type="ORF">EKG83_28970</name>
</gene>
<dbReference type="InterPro" id="IPR013120">
    <property type="entry name" value="FAR_NAD-bd"/>
</dbReference>